<name>A0A833Z111_9CHIR</name>
<evidence type="ECO:0000256" key="1">
    <source>
        <dbReference type="SAM" id="MobiDB-lite"/>
    </source>
</evidence>
<comment type="caution">
    <text evidence="2">The sequence shown here is derived from an EMBL/GenBank/DDBJ whole genome shotgun (WGS) entry which is preliminary data.</text>
</comment>
<protein>
    <submittedName>
        <fullName evidence="2">Uncharacterized protein</fullName>
    </submittedName>
</protein>
<feature type="compositionally biased region" description="Polar residues" evidence="1">
    <location>
        <begin position="25"/>
        <end position="36"/>
    </location>
</feature>
<proteinExistence type="predicted"/>
<reference evidence="2 3" key="1">
    <citation type="journal article" date="2020" name="Nature">
        <title>Six reference-quality genomes reveal evolution of bat adaptations.</title>
        <authorList>
            <person name="Jebb D."/>
            <person name="Huang Z."/>
            <person name="Pippel M."/>
            <person name="Hughes G.M."/>
            <person name="Lavrichenko K."/>
            <person name="Devanna P."/>
            <person name="Winkler S."/>
            <person name="Jermiin L.S."/>
            <person name="Skirmuntt E.C."/>
            <person name="Katzourakis A."/>
            <person name="Burkitt-Gray L."/>
            <person name="Ray D.A."/>
            <person name="Sullivan K.A.M."/>
            <person name="Roscito J.G."/>
            <person name="Kirilenko B.M."/>
            <person name="Davalos L.M."/>
            <person name="Corthals A.P."/>
            <person name="Power M.L."/>
            <person name="Jones G."/>
            <person name="Ransome R.D."/>
            <person name="Dechmann D.K.N."/>
            <person name="Locatelli A.G."/>
            <person name="Puechmaille S.J."/>
            <person name="Fedrigo O."/>
            <person name="Jarvis E.D."/>
            <person name="Hiller M."/>
            <person name="Vernes S.C."/>
            <person name="Myers E.W."/>
            <person name="Teeling E.C."/>
        </authorList>
    </citation>
    <scope>NUCLEOTIDE SEQUENCE [LARGE SCALE GENOMIC DNA]</scope>
    <source>
        <strain evidence="2">Bat1K_MPI-CBG_1</strain>
    </source>
</reference>
<dbReference type="AlphaFoldDB" id="A0A833Z111"/>
<organism evidence="2 3">
    <name type="scientific">Phyllostomus discolor</name>
    <name type="common">pale spear-nosed bat</name>
    <dbReference type="NCBI Taxonomy" id="89673"/>
    <lineage>
        <taxon>Eukaryota</taxon>
        <taxon>Metazoa</taxon>
        <taxon>Chordata</taxon>
        <taxon>Craniata</taxon>
        <taxon>Vertebrata</taxon>
        <taxon>Euteleostomi</taxon>
        <taxon>Mammalia</taxon>
        <taxon>Eutheria</taxon>
        <taxon>Laurasiatheria</taxon>
        <taxon>Chiroptera</taxon>
        <taxon>Yangochiroptera</taxon>
        <taxon>Phyllostomidae</taxon>
        <taxon>Phyllostominae</taxon>
        <taxon>Phyllostomus</taxon>
    </lineage>
</organism>
<feature type="region of interest" description="Disordered" evidence="1">
    <location>
        <begin position="25"/>
        <end position="48"/>
    </location>
</feature>
<sequence>MKWPPIALPGPLPCWTAVTLPPPTGSQFRAHNTSPRRSLRAQEGDRRDFPDFALARQTLKAFPTDGVRPAPLRKSVCHVIHPSEPGPLDPCSRKVLSDACGMCGRSSSSSVWSPAGVSCWGALGTSPLSPRVLDLSTRFCIQSPR</sequence>
<evidence type="ECO:0000313" key="3">
    <source>
        <dbReference type="Proteomes" id="UP000664940"/>
    </source>
</evidence>
<evidence type="ECO:0000313" key="2">
    <source>
        <dbReference type="EMBL" id="KAF6084284.1"/>
    </source>
</evidence>
<accession>A0A833Z111</accession>
<dbReference type="EMBL" id="JABVXQ010000012">
    <property type="protein sequence ID" value="KAF6084284.1"/>
    <property type="molecule type" value="Genomic_DNA"/>
</dbReference>
<dbReference type="Proteomes" id="UP000664940">
    <property type="component" value="Unassembled WGS sequence"/>
</dbReference>
<gene>
    <name evidence="2" type="ORF">HJG60_008561</name>
</gene>